<dbReference type="OrthoDB" id="10561659at2759"/>
<proteinExistence type="predicted"/>
<feature type="region of interest" description="Disordered" evidence="1">
    <location>
        <begin position="346"/>
        <end position="418"/>
    </location>
</feature>
<feature type="compositionally biased region" description="Basic and acidic residues" evidence="1">
    <location>
        <begin position="10"/>
        <end position="25"/>
    </location>
</feature>
<gene>
    <name evidence="2" type="ORF">SSLN_LOCUS12599</name>
</gene>
<feature type="compositionally biased region" description="Low complexity" evidence="1">
    <location>
        <begin position="306"/>
        <end position="316"/>
    </location>
</feature>
<feature type="region of interest" description="Disordered" evidence="1">
    <location>
        <begin position="1"/>
        <end position="48"/>
    </location>
</feature>
<dbReference type="AlphaFoldDB" id="A0A183T7Z6"/>
<feature type="region of interest" description="Disordered" evidence="1">
    <location>
        <begin position="294"/>
        <end position="319"/>
    </location>
</feature>
<evidence type="ECO:0000313" key="3">
    <source>
        <dbReference type="Proteomes" id="UP000275846"/>
    </source>
</evidence>
<protein>
    <submittedName>
        <fullName evidence="2 4">Uncharacterized protein</fullName>
    </submittedName>
</protein>
<organism evidence="4">
    <name type="scientific">Schistocephalus solidus</name>
    <name type="common">Tapeworm</name>
    <dbReference type="NCBI Taxonomy" id="70667"/>
    <lineage>
        <taxon>Eukaryota</taxon>
        <taxon>Metazoa</taxon>
        <taxon>Spiralia</taxon>
        <taxon>Lophotrochozoa</taxon>
        <taxon>Platyhelminthes</taxon>
        <taxon>Cestoda</taxon>
        <taxon>Eucestoda</taxon>
        <taxon>Diphyllobothriidea</taxon>
        <taxon>Diphyllobothriidae</taxon>
        <taxon>Schistocephalus</taxon>
    </lineage>
</organism>
<dbReference type="Proteomes" id="UP000275846">
    <property type="component" value="Unassembled WGS sequence"/>
</dbReference>
<feature type="region of interest" description="Disordered" evidence="1">
    <location>
        <begin position="208"/>
        <end position="273"/>
    </location>
</feature>
<dbReference type="EMBL" id="UYSU01037387">
    <property type="protein sequence ID" value="VDL98984.1"/>
    <property type="molecule type" value="Genomic_DNA"/>
</dbReference>
<evidence type="ECO:0000313" key="2">
    <source>
        <dbReference type="EMBL" id="VDL98984.1"/>
    </source>
</evidence>
<reference evidence="2 3" key="2">
    <citation type="submission" date="2018-11" db="EMBL/GenBank/DDBJ databases">
        <authorList>
            <consortium name="Pathogen Informatics"/>
        </authorList>
    </citation>
    <scope>NUCLEOTIDE SEQUENCE [LARGE SCALE GENOMIC DNA]</scope>
    <source>
        <strain evidence="2 3">NST_G2</strain>
    </source>
</reference>
<evidence type="ECO:0000256" key="1">
    <source>
        <dbReference type="SAM" id="MobiDB-lite"/>
    </source>
</evidence>
<keyword evidence="3" id="KW-1185">Reference proteome</keyword>
<name>A0A183T7Z6_SCHSO</name>
<accession>A0A183T7Z6</accession>
<reference evidence="4" key="1">
    <citation type="submission" date="2016-06" db="UniProtKB">
        <authorList>
            <consortium name="WormBaseParasite"/>
        </authorList>
    </citation>
    <scope>IDENTIFICATION</scope>
</reference>
<feature type="compositionally biased region" description="Polar residues" evidence="1">
    <location>
        <begin position="220"/>
        <end position="253"/>
    </location>
</feature>
<evidence type="ECO:0000313" key="4">
    <source>
        <dbReference type="WBParaSite" id="SSLN_0001307201-mRNA-1"/>
    </source>
</evidence>
<dbReference type="WBParaSite" id="SSLN_0001307201-mRNA-1">
    <property type="protein sequence ID" value="SSLN_0001307201-mRNA-1"/>
    <property type="gene ID" value="SSLN_0001307201"/>
</dbReference>
<sequence length="418" mass="46272">MASYGLKMQKNREDSRSHPSSVERRRSARLLAKTSPAPTPSTPPYSERRLWSETHGTFWLSRTTLHRNAQRACSRRQPVAPPSIGRLDLEAPSTPFSINVRRGLNSLHDSRDMALVDSMHSVPDAGIRIQSAASLANTIHTLYNGSSAQDSRYLSEDKSLIEMREHKYPSSSERTHFHCHHLAVDKVPSSAVEGLSQGSDLRRSAHLIDKASPVPPLHTPSDTENGTWSKTHGTFWLSRTTAHRSGQLSSNRRQPTRPPLQPFNNPNARATHTPVPSKIHRLEERQPWSANCFAVGLKPGSRRPNRSSPPSSPLSSATAQTPIRCLWINGNLRAPSTSQVRPIHTAADLSGKPDPISTPVPKKSVLQPQKPTADAPTERVKRTVTFDTPLRTPLADAFKTSRIPTAKNGRPLSRRPRP</sequence>